<evidence type="ECO:0000313" key="4">
    <source>
        <dbReference type="Proteomes" id="UP000290545"/>
    </source>
</evidence>
<name>A0A4Q1D0W5_9BACT</name>
<sequence>MQKIFFLLLALFCTLGAWAQKDNIERTWYNAEKTSKIQVYKATDGKFYGKIVWLQKPNDDSGKPRTDIKNTNEKLRTQPLLNALILKGFSKSKDDANVYEGGTVYDPNSGKTYCGKLTLNGKEIKLKGFICGFSLLGRSSTWTLAE</sequence>
<proteinExistence type="predicted"/>
<feature type="domain" description="DUF2147" evidence="2">
    <location>
        <begin position="27"/>
        <end position="143"/>
    </location>
</feature>
<comment type="caution">
    <text evidence="3">The sequence shown here is derived from an EMBL/GenBank/DDBJ whole genome shotgun (WGS) entry which is preliminary data.</text>
</comment>
<dbReference type="Proteomes" id="UP000290545">
    <property type="component" value="Unassembled WGS sequence"/>
</dbReference>
<dbReference type="PANTHER" id="PTHR36919:SF2">
    <property type="entry name" value="BLL6627 PROTEIN"/>
    <property type="match status" value="1"/>
</dbReference>
<dbReference type="AlphaFoldDB" id="A0A4Q1D0W5"/>
<gene>
    <name evidence="3" type="ORF">ESB13_20895</name>
</gene>
<dbReference type="InterPro" id="IPR019223">
    <property type="entry name" value="DUF2147"/>
</dbReference>
<dbReference type="EMBL" id="SDHZ01000004">
    <property type="protein sequence ID" value="RXK81394.1"/>
    <property type="molecule type" value="Genomic_DNA"/>
</dbReference>
<feature type="signal peptide" evidence="1">
    <location>
        <begin position="1"/>
        <end position="19"/>
    </location>
</feature>
<dbReference type="OrthoDB" id="9814399at2"/>
<dbReference type="PANTHER" id="PTHR36919">
    <property type="entry name" value="BLR1215 PROTEIN"/>
    <property type="match status" value="1"/>
</dbReference>
<reference evidence="3 4" key="1">
    <citation type="submission" date="2019-01" db="EMBL/GenBank/DDBJ databases">
        <title>Filimonas sp. strain TTM-71.</title>
        <authorList>
            <person name="Chen W.-M."/>
        </authorList>
    </citation>
    <scope>NUCLEOTIDE SEQUENCE [LARGE SCALE GENOMIC DNA]</scope>
    <source>
        <strain evidence="3 4">TTM-71</strain>
    </source>
</reference>
<organism evidence="3 4">
    <name type="scientific">Filimonas effusa</name>
    <dbReference type="NCBI Taxonomy" id="2508721"/>
    <lineage>
        <taxon>Bacteria</taxon>
        <taxon>Pseudomonadati</taxon>
        <taxon>Bacteroidota</taxon>
        <taxon>Chitinophagia</taxon>
        <taxon>Chitinophagales</taxon>
        <taxon>Chitinophagaceae</taxon>
        <taxon>Filimonas</taxon>
    </lineage>
</organism>
<keyword evidence="1" id="KW-0732">Signal</keyword>
<protein>
    <submittedName>
        <fullName evidence="3">DUF2147 domain-containing protein</fullName>
    </submittedName>
</protein>
<evidence type="ECO:0000259" key="2">
    <source>
        <dbReference type="Pfam" id="PF09917"/>
    </source>
</evidence>
<keyword evidence="4" id="KW-1185">Reference proteome</keyword>
<accession>A0A4Q1D0W5</accession>
<dbReference type="Gene3D" id="2.40.128.520">
    <property type="match status" value="1"/>
</dbReference>
<evidence type="ECO:0000256" key="1">
    <source>
        <dbReference type="SAM" id="SignalP"/>
    </source>
</evidence>
<evidence type="ECO:0000313" key="3">
    <source>
        <dbReference type="EMBL" id="RXK81394.1"/>
    </source>
</evidence>
<dbReference type="Pfam" id="PF09917">
    <property type="entry name" value="DUF2147"/>
    <property type="match status" value="1"/>
</dbReference>
<dbReference type="RefSeq" id="WP_129005645.1">
    <property type="nucleotide sequence ID" value="NZ_SDHZ01000004.1"/>
</dbReference>
<feature type="chain" id="PRO_5020611890" evidence="1">
    <location>
        <begin position="20"/>
        <end position="146"/>
    </location>
</feature>